<name>A0ABT1DWB6_9ACTN</name>
<proteinExistence type="predicted"/>
<dbReference type="Proteomes" id="UP001523369">
    <property type="component" value="Unassembled WGS sequence"/>
</dbReference>
<reference evidence="2 3" key="1">
    <citation type="submission" date="2022-06" db="EMBL/GenBank/DDBJ databases">
        <title>New Species of the Genus Actinoplanes, ActinopZanes ferrugineus.</title>
        <authorList>
            <person name="Ding P."/>
        </authorList>
    </citation>
    <scope>NUCLEOTIDE SEQUENCE [LARGE SCALE GENOMIC DNA]</scope>
    <source>
        <strain evidence="2 3">TRM88003</strain>
    </source>
</reference>
<comment type="caution">
    <text evidence="2">The sequence shown here is derived from an EMBL/GenBank/DDBJ whole genome shotgun (WGS) entry which is preliminary data.</text>
</comment>
<dbReference type="EMBL" id="JAMYJR010000035">
    <property type="protein sequence ID" value="MCO8275162.1"/>
    <property type="molecule type" value="Genomic_DNA"/>
</dbReference>
<organism evidence="2 3">
    <name type="scientific">Paractinoplanes aksuensis</name>
    <dbReference type="NCBI Taxonomy" id="2939490"/>
    <lineage>
        <taxon>Bacteria</taxon>
        <taxon>Bacillati</taxon>
        <taxon>Actinomycetota</taxon>
        <taxon>Actinomycetes</taxon>
        <taxon>Micromonosporales</taxon>
        <taxon>Micromonosporaceae</taxon>
        <taxon>Paractinoplanes</taxon>
    </lineage>
</organism>
<evidence type="ECO:0000256" key="1">
    <source>
        <dbReference type="SAM" id="MobiDB-lite"/>
    </source>
</evidence>
<dbReference type="RefSeq" id="WP_253241227.1">
    <property type="nucleotide sequence ID" value="NZ_JAMYJR010000035.1"/>
</dbReference>
<keyword evidence="3" id="KW-1185">Reference proteome</keyword>
<protein>
    <submittedName>
        <fullName evidence="2">Uncharacterized protein</fullName>
    </submittedName>
</protein>
<evidence type="ECO:0000313" key="2">
    <source>
        <dbReference type="EMBL" id="MCO8275162.1"/>
    </source>
</evidence>
<feature type="region of interest" description="Disordered" evidence="1">
    <location>
        <begin position="1"/>
        <end position="22"/>
    </location>
</feature>
<evidence type="ECO:0000313" key="3">
    <source>
        <dbReference type="Proteomes" id="UP001523369"/>
    </source>
</evidence>
<accession>A0ABT1DWB6</accession>
<sequence length="46" mass="4651">MQLSDQLTSLMGGATTGLLSPARSMDTHARAACDLPAIGVKPPAAQ</sequence>
<gene>
    <name evidence="2" type="ORF">M1L60_31735</name>
</gene>